<evidence type="ECO:0000256" key="1">
    <source>
        <dbReference type="ARBA" id="ARBA00022801"/>
    </source>
</evidence>
<evidence type="ECO:0000313" key="4">
    <source>
        <dbReference type="Proteomes" id="UP000198858"/>
    </source>
</evidence>
<feature type="domain" description="Nudix hydrolase" evidence="2">
    <location>
        <begin position="67"/>
        <end position="199"/>
    </location>
</feature>
<dbReference type="PANTHER" id="PTHR43736">
    <property type="entry name" value="ADP-RIBOSE PYROPHOSPHATASE"/>
    <property type="match status" value="1"/>
</dbReference>
<dbReference type="EMBL" id="LT629745">
    <property type="protein sequence ID" value="SDS10702.1"/>
    <property type="molecule type" value="Genomic_DNA"/>
</dbReference>
<name>A0A1H1PHH9_9FLAO</name>
<dbReference type="Pfam" id="PF00293">
    <property type="entry name" value="NUDIX"/>
    <property type="match status" value="1"/>
</dbReference>
<accession>A0A1H1PHH9</accession>
<dbReference type="RefSeq" id="WP_089662477.1">
    <property type="nucleotide sequence ID" value="NZ_LT629745.1"/>
</dbReference>
<dbReference type="PANTHER" id="PTHR43736:SF1">
    <property type="entry name" value="DIHYDRONEOPTERIN TRIPHOSPHATE DIPHOSPHATASE"/>
    <property type="match status" value="1"/>
</dbReference>
<dbReference type="InterPro" id="IPR000086">
    <property type="entry name" value="NUDIX_hydrolase_dom"/>
</dbReference>
<evidence type="ECO:0000313" key="3">
    <source>
        <dbReference type="EMBL" id="SDS10702.1"/>
    </source>
</evidence>
<dbReference type="Proteomes" id="UP000198858">
    <property type="component" value="Chromosome I"/>
</dbReference>
<protein>
    <submittedName>
        <fullName evidence="3">NUDIX domain-containing protein</fullName>
    </submittedName>
</protein>
<dbReference type="GO" id="GO:0016787">
    <property type="term" value="F:hydrolase activity"/>
    <property type="evidence" value="ECO:0007669"/>
    <property type="project" value="UniProtKB-KW"/>
</dbReference>
<dbReference type="CDD" id="cd03673">
    <property type="entry name" value="NUDIX_Ap6A_hydrolase"/>
    <property type="match status" value="1"/>
</dbReference>
<dbReference type="Gene3D" id="3.90.79.10">
    <property type="entry name" value="Nucleoside Triphosphate Pyrophosphohydrolase"/>
    <property type="match status" value="1"/>
</dbReference>
<proteinExistence type="predicted"/>
<dbReference type="AlphaFoldDB" id="A0A1H1PHH9"/>
<sequence>MYKVFVNDIPIIISTQKEIGEKYTSFPLKTVRLKKVIRKILKGKLMYVNLYHPDETKLLKFLLKKMKVVTAAGGMVINPEKEILFIYRNNRWDLPKGKTEKNESIEESAIREVEEETGVRNLEIKRFITRTYHVFKRKGKLRLKETYWYEMYTEFDGELIPEQSEGIKKAKWKNFEKSQKALKKSYANIKMLFPEKFLAGKSEDRVA</sequence>
<organism evidence="3 4">
    <name type="scientific">Christiangramia echinicola</name>
    <dbReference type="NCBI Taxonomy" id="279359"/>
    <lineage>
        <taxon>Bacteria</taxon>
        <taxon>Pseudomonadati</taxon>
        <taxon>Bacteroidota</taxon>
        <taxon>Flavobacteriia</taxon>
        <taxon>Flavobacteriales</taxon>
        <taxon>Flavobacteriaceae</taxon>
        <taxon>Christiangramia</taxon>
    </lineage>
</organism>
<reference evidence="3 4" key="1">
    <citation type="submission" date="2016-10" db="EMBL/GenBank/DDBJ databases">
        <authorList>
            <person name="Varghese N."/>
            <person name="Submissions S."/>
        </authorList>
    </citation>
    <scope>NUCLEOTIDE SEQUENCE [LARGE SCALE GENOMIC DNA]</scope>
    <source>
        <strain evidence="3 4">Mar_2010_102</strain>
    </source>
</reference>
<keyword evidence="1" id="KW-0378">Hydrolase</keyword>
<evidence type="ECO:0000259" key="2">
    <source>
        <dbReference type="PROSITE" id="PS51462"/>
    </source>
</evidence>
<gene>
    <name evidence="3" type="ORF">SAMN04488552_2120</name>
</gene>
<dbReference type="InterPro" id="IPR015797">
    <property type="entry name" value="NUDIX_hydrolase-like_dom_sf"/>
</dbReference>
<dbReference type="InterPro" id="IPR020476">
    <property type="entry name" value="Nudix_hydrolase"/>
</dbReference>
<dbReference type="PRINTS" id="PR00502">
    <property type="entry name" value="NUDIXFAMILY"/>
</dbReference>
<dbReference type="PROSITE" id="PS51462">
    <property type="entry name" value="NUDIX"/>
    <property type="match status" value="1"/>
</dbReference>
<dbReference type="STRING" id="1250231.SAMN04488552_2120"/>
<keyword evidence="4" id="KW-1185">Reference proteome</keyword>
<dbReference type="SUPFAM" id="SSF55811">
    <property type="entry name" value="Nudix"/>
    <property type="match status" value="1"/>
</dbReference>